<feature type="compositionally biased region" description="Polar residues" evidence="1">
    <location>
        <begin position="33"/>
        <end position="43"/>
    </location>
</feature>
<dbReference type="AlphaFoldDB" id="A0A225WSQ6"/>
<dbReference type="OrthoDB" id="164577at2759"/>
<organism evidence="2 3">
    <name type="scientific">Phytophthora megakarya</name>
    <dbReference type="NCBI Taxonomy" id="4795"/>
    <lineage>
        <taxon>Eukaryota</taxon>
        <taxon>Sar</taxon>
        <taxon>Stramenopiles</taxon>
        <taxon>Oomycota</taxon>
        <taxon>Peronosporomycetes</taxon>
        <taxon>Peronosporales</taxon>
        <taxon>Peronosporaceae</taxon>
        <taxon>Phytophthora</taxon>
    </lineage>
</organism>
<reference evidence="3" key="1">
    <citation type="submission" date="2017-03" db="EMBL/GenBank/DDBJ databases">
        <title>Phytopthora megakarya and P. palmivora, two closely related causual agents of cacao black pod achieved similar genome size and gene model numbers by different mechanisms.</title>
        <authorList>
            <person name="Ali S."/>
            <person name="Shao J."/>
            <person name="Larry D.J."/>
            <person name="Kronmiller B."/>
            <person name="Shen D."/>
            <person name="Strem M.D."/>
            <person name="Melnick R.L."/>
            <person name="Guiltinan M.J."/>
            <person name="Tyler B.M."/>
            <person name="Meinhardt L.W."/>
            <person name="Bailey B.A."/>
        </authorList>
    </citation>
    <scope>NUCLEOTIDE SEQUENCE [LARGE SCALE GENOMIC DNA]</scope>
    <source>
        <strain evidence="3">zdho120</strain>
    </source>
</reference>
<feature type="compositionally biased region" description="Basic residues" evidence="1">
    <location>
        <begin position="104"/>
        <end position="114"/>
    </location>
</feature>
<evidence type="ECO:0008006" key="4">
    <source>
        <dbReference type="Google" id="ProtNLM"/>
    </source>
</evidence>
<dbReference type="EMBL" id="NBNE01000304">
    <property type="protein sequence ID" value="OWZ20632.1"/>
    <property type="molecule type" value="Genomic_DNA"/>
</dbReference>
<feature type="compositionally biased region" description="Basic and acidic residues" evidence="1">
    <location>
        <begin position="46"/>
        <end position="62"/>
    </location>
</feature>
<evidence type="ECO:0000313" key="2">
    <source>
        <dbReference type="EMBL" id="OWZ20632.1"/>
    </source>
</evidence>
<evidence type="ECO:0000256" key="1">
    <source>
        <dbReference type="SAM" id="MobiDB-lite"/>
    </source>
</evidence>
<feature type="region of interest" description="Disordered" evidence="1">
    <location>
        <begin position="232"/>
        <end position="297"/>
    </location>
</feature>
<proteinExistence type="predicted"/>
<dbReference type="Proteomes" id="UP000198211">
    <property type="component" value="Unassembled WGS sequence"/>
</dbReference>
<comment type="caution">
    <text evidence="2">The sequence shown here is derived from an EMBL/GenBank/DDBJ whole genome shotgun (WGS) entry which is preliminary data.</text>
</comment>
<feature type="compositionally biased region" description="Low complexity" evidence="1">
    <location>
        <begin position="550"/>
        <end position="574"/>
    </location>
</feature>
<name>A0A225WSQ6_9STRA</name>
<accession>A0A225WSQ6</accession>
<feature type="region of interest" description="Disordered" evidence="1">
    <location>
        <begin position="599"/>
        <end position="618"/>
    </location>
</feature>
<evidence type="ECO:0000313" key="3">
    <source>
        <dbReference type="Proteomes" id="UP000198211"/>
    </source>
</evidence>
<gene>
    <name evidence="2" type="ORF">PHMEG_0004914</name>
</gene>
<feature type="compositionally biased region" description="Polar residues" evidence="1">
    <location>
        <begin position="259"/>
        <end position="285"/>
    </location>
</feature>
<sequence length="692" mass="76520">MVRVPGSLETHVSQESGEEAPTEVGSPTAALNERSTMRQSAGSKSVDGRGEDRNSDLEEKPRHPPQVSSETPADHNASCNPPEEDLIVKAKRPSSITFPPASGAKRKGTRKKLKAPGSDDEVRAVLKSTWTRFKIETAYKRTELHDFFEEDPATKAIKSELHGSLTGPVLAPATVTNKLDAVTDLLRLLEEADLMAGAFDADKPFSLDADMIRISATSLFDRLKPLVGERSPSKNLAVQAEQIHSPNTPPRRPKLDPTVQPNQSARSTPALNGSTVDPTAVSSAQLAGPGLQTDPLHESTGRLETYFQEAMGRFLRERQMVAEPRTTKTSPANHGAHDVEIESVGSGDLRSEHWEYDPDDMGATAPRRTATVTASATAAGSALIQRVRISTNSALNEFSSKYNDKEKARVWITKVKSAFTRDQCSDEEKCITFADLLTGPTRNRFRQLAFKSQYFGQGVSIAWPYYHARKRSDETPLEYLHRLNVAGMRARVKVKDGDAKARREHVEHFVETMGALELADQLTLLRLEDADQLEESRQKKSIGSNKYRTKTPTPTKPAAVHVVQVQVSDSGSDSDSAEPVSGSEGGLRRAFAGAVSEQTLAVHHQDPPQPLNPDQQGQRYHSDLRCWKRLTCQKCGKKGHPSDRFFFVCRGWGQLHDHGKCQMEEFYNLTRQWFNPKKHPGLLPEAAEKMLN</sequence>
<feature type="region of interest" description="Disordered" evidence="1">
    <location>
        <begin position="533"/>
        <end position="586"/>
    </location>
</feature>
<feature type="region of interest" description="Disordered" evidence="1">
    <location>
        <begin position="1"/>
        <end position="119"/>
    </location>
</feature>
<protein>
    <recommendedName>
        <fullName evidence="4">Eukaryotic/viral aspartic protease</fullName>
    </recommendedName>
</protein>
<keyword evidence="3" id="KW-1185">Reference proteome</keyword>